<sequence length="371" mass="41608">MSKDDFDVLANKIRAIYAEVVGDDFRTEILTHTVLKERMEETNSGKHAKQQSSMLGHMDRLALLQKKKVFAEFGCGKGDLSNYVHAAVGDPSKFLLVDRRNFRKKFDSALRFTDNWQRLQMDIKDLNLTMHPTANGSHLIAYSKHLCGAATDLTLRCLGNFVKSSENHLEGVVIALCCHQICKHDIYINPEYLNEVGIGGEEFPLLCVISTWATCGRRKPEADEQTTAGKATPATEQKRGLFADSDEEREKVDEPPAKKQKTEGLPADSDEGANEASEAAAEKEEKEDEDRADEEGEPDHTTSGFDDTDQQEGDHWSGLAFEERETLGFQVKRIIDMGRARYLESLGMKVDLVYYVDRATSLENLLLLASR</sequence>
<evidence type="ECO:0000313" key="4">
    <source>
        <dbReference type="EMBL" id="KAJ3051931.1"/>
    </source>
</evidence>
<dbReference type="PANTHER" id="PTHR12998:SF0">
    <property type="entry name" value="TRNA:M(4)X MODIFICATION ENZYME TRM13 HOMOLOG"/>
    <property type="match status" value="1"/>
</dbReference>
<keyword evidence="1" id="KW-0489">Methyltransferase</keyword>
<reference evidence="4" key="1">
    <citation type="submission" date="2020-05" db="EMBL/GenBank/DDBJ databases">
        <title>Phylogenomic resolution of chytrid fungi.</title>
        <authorList>
            <person name="Stajich J.E."/>
            <person name="Amses K."/>
            <person name="Simmons R."/>
            <person name="Seto K."/>
            <person name="Myers J."/>
            <person name="Bonds A."/>
            <person name="Quandt C.A."/>
            <person name="Barry K."/>
            <person name="Liu P."/>
            <person name="Grigoriev I."/>
            <person name="Longcore J.E."/>
            <person name="James T.Y."/>
        </authorList>
    </citation>
    <scope>NUCLEOTIDE SEQUENCE</scope>
    <source>
        <strain evidence="4">JEL0318</strain>
    </source>
</reference>
<dbReference type="InterPro" id="IPR007871">
    <property type="entry name" value="Methyltransferase_TRM13"/>
</dbReference>
<evidence type="ECO:0000313" key="5">
    <source>
        <dbReference type="Proteomes" id="UP001212841"/>
    </source>
</evidence>
<keyword evidence="1" id="KW-0479">Metal-binding</keyword>
<keyword evidence="1" id="KW-0819">tRNA processing</keyword>
<gene>
    <name evidence="4" type="primary">TRMT13</name>
    <name evidence="4" type="ORF">HK097_007058</name>
</gene>
<name>A0AAD5SC52_9FUNG</name>
<feature type="compositionally biased region" description="Basic and acidic residues" evidence="2">
    <location>
        <begin position="248"/>
        <end position="262"/>
    </location>
</feature>
<keyword evidence="1" id="KW-0949">S-adenosyl-L-methionine</keyword>
<dbReference type="EC" id="2.1.1.225" evidence="1"/>
<comment type="catalytic activity">
    <reaction evidence="1">
        <text>cytidine(4) in tRNA(Gly)(GCC) + S-adenosyl-L-methionine = 2'-O-methylcytidine(4) in tRNA(Gly)(GCC) + S-adenosyl-L-homocysteine + H(+)</text>
        <dbReference type="Rhea" id="RHEA:43192"/>
        <dbReference type="Rhea" id="RHEA-COMP:10399"/>
        <dbReference type="Rhea" id="RHEA-COMP:10400"/>
        <dbReference type="ChEBI" id="CHEBI:15378"/>
        <dbReference type="ChEBI" id="CHEBI:57856"/>
        <dbReference type="ChEBI" id="CHEBI:59789"/>
        <dbReference type="ChEBI" id="CHEBI:74495"/>
        <dbReference type="ChEBI" id="CHEBI:82748"/>
        <dbReference type="EC" id="2.1.1.225"/>
    </reaction>
</comment>
<evidence type="ECO:0000256" key="1">
    <source>
        <dbReference type="RuleBase" id="RU367103"/>
    </source>
</evidence>
<feature type="compositionally biased region" description="Acidic residues" evidence="2">
    <location>
        <begin position="285"/>
        <end position="297"/>
    </location>
</feature>
<comment type="function">
    <text evidence="1">tRNA methylase which 2'-O-methylates cytidine(4) in tRNA(Pro) and tRNA(Gly)(GCC), and adenosine(4) in tRNA(His).</text>
</comment>
<dbReference type="EMBL" id="JADGJD010000343">
    <property type="protein sequence ID" value="KAJ3051931.1"/>
    <property type="molecule type" value="Genomic_DNA"/>
</dbReference>
<organism evidence="4 5">
    <name type="scientific">Rhizophlyctis rosea</name>
    <dbReference type="NCBI Taxonomy" id="64517"/>
    <lineage>
        <taxon>Eukaryota</taxon>
        <taxon>Fungi</taxon>
        <taxon>Fungi incertae sedis</taxon>
        <taxon>Chytridiomycota</taxon>
        <taxon>Chytridiomycota incertae sedis</taxon>
        <taxon>Chytridiomycetes</taxon>
        <taxon>Rhizophlyctidales</taxon>
        <taxon>Rhizophlyctidaceae</taxon>
        <taxon>Rhizophlyctis</taxon>
    </lineage>
</organism>
<dbReference type="GO" id="GO:0008270">
    <property type="term" value="F:zinc ion binding"/>
    <property type="evidence" value="ECO:0007669"/>
    <property type="project" value="UniProtKB-KW"/>
</dbReference>
<comment type="similarity">
    <text evidence="1">Belongs to the methyltransferase TRM13 family.</text>
</comment>
<feature type="domain" description="Methyltransferase TRM13" evidence="3">
    <location>
        <begin position="49"/>
        <end position="369"/>
    </location>
</feature>
<evidence type="ECO:0000256" key="2">
    <source>
        <dbReference type="SAM" id="MobiDB-lite"/>
    </source>
</evidence>
<keyword evidence="1" id="KW-0862">Zinc</keyword>
<dbReference type="GO" id="GO:0106050">
    <property type="term" value="F:tRNA 2'-O-methyltransferase activity"/>
    <property type="evidence" value="ECO:0007669"/>
    <property type="project" value="UniProtKB-UniRule"/>
</dbReference>
<keyword evidence="1" id="KW-0863">Zinc-finger</keyword>
<dbReference type="Pfam" id="PF05206">
    <property type="entry name" value="TRM13"/>
    <property type="match status" value="1"/>
</dbReference>
<dbReference type="AlphaFoldDB" id="A0AAD5SC52"/>
<keyword evidence="5" id="KW-1185">Reference proteome</keyword>
<keyword evidence="1" id="KW-0808">Transferase</keyword>
<protein>
    <recommendedName>
        <fullName evidence="1">tRNA:m(4)X modification enzyme TRM13</fullName>
        <ecNumber evidence="1">2.1.1.225</ecNumber>
    </recommendedName>
</protein>
<dbReference type="GO" id="GO:0030488">
    <property type="term" value="P:tRNA methylation"/>
    <property type="evidence" value="ECO:0007669"/>
    <property type="project" value="InterPro"/>
</dbReference>
<accession>A0AAD5SC52</accession>
<comment type="catalytic activity">
    <reaction evidence="1">
        <text>adenosine(4) in tRNA(His) + S-adenosyl-L-methionine = 2'-O-methyladenosine(4) in tRNA(His) + S-adenosyl-L-homocysteine + H(+)</text>
        <dbReference type="Rhea" id="RHEA:43196"/>
        <dbReference type="Rhea" id="RHEA-COMP:10401"/>
        <dbReference type="Rhea" id="RHEA-COMP:10402"/>
        <dbReference type="ChEBI" id="CHEBI:15378"/>
        <dbReference type="ChEBI" id="CHEBI:57856"/>
        <dbReference type="ChEBI" id="CHEBI:59789"/>
        <dbReference type="ChEBI" id="CHEBI:74411"/>
        <dbReference type="ChEBI" id="CHEBI:74477"/>
        <dbReference type="EC" id="2.1.1.225"/>
    </reaction>
</comment>
<comment type="caution">
    <text evidence="4">The sequence shown here is derived from an EMBL/GenBank/DDBJ whole genome shotgun (WGS) entry which is preliminary data.</text>
</comment>
<feature type="region of interest" description="Disordered" evidence="2">
    <location>
        <begin position="219"/>
        <end position="313"/>
    </location>
</feature>
<dbReference type="InterPro" id="IPR039044">
    <property type="entry name" value="Trm13"/>
</dbReference>
<dbReference type="Proteomes" id="UP001212841">
    <property type="component" value="Unassembled WGS sequence"/>
</dbReference>
<proteinExistence type="inferred from homology"/>
<dbReference type="PANTHER" id="PTHR12998">
    <property type="entry name" value="TRNA:M(4)X MODIFICATION ENZYME TRM13 HOMOLOG"/>
    <property type="match status" value="1"/>
</dbReference>
<evidence type="ECO:0000259" key="3">
    <source>
        <dbReference type="Pfam" id="PF05206"/>
    </source>
</evidence>
<comment type="catalytic activity">
    <reaction evidence="1">
        <text>cytidine(4) in tRNA(Pro) + S-adenosyl-L-methionine = 2'-O-methylcytidine(4) in tRNA(Pro) + S-adenosyl-L-homocysteine + H(+)</text>
        <dbReference type="Rhea" id="RHEA:32767"/>
        <dbReference type="Rhea" id="RHEA-COMP:10397"/>
        <dbReference type="Rhea" id="RHEA-COMP:10398"/>
        <dbReference type="ChEBI" id="CHEBI:15378"/>
        <dbReference type="ChEBI" id="CHEBI:57856"/>
        <dbReference type="ChEBI" id="CHEBI:59789"/>
        <dbReference type="ChEBI" id="CHEBI:74495"/>
        <dbReference type="ChEBI" id="CHEBI:82748"/>
        <dbReference type="EC" id="2.1.1.225"/>
    </reaction>
</comment>